<sequence length="109" mass="11351">MKKKIILASATVLFAVATMFNMNMLQGNSVGDVSLESIALMAKASGEGDGNNSGEGDGNNKAEGSKTEKVVTCVEFNYVFFKCSRTKEVTTTVPCCTGGTSTCSASIDC</sequence>
<evidence type="ECO:0000256" key="1">
    <source>
        <dbReference type="SAM" id="MobiDB-lite"/>
    </source>
</evidence>
<dbReference type="EMBL" id="CP098400">
    <property type="protein sequence ID" value="URW80346.1"/>
    <property type="molecule type" value="Genomic_DNA"/>
</dbReference>
<feature type="compositionally biased region" description="Gly residues" evidence="1">
    <location>
        <begin position="47"/>
        <end position="57"/>
    </location>
</feature>
<organism evidence="3 4">
    <name type="scientific">Xiashengella succiniciproducens</name>
    <dbReference type="NCBI Taxonomy" id="2949635"/>
    <lineage>
        <taxon>Bacteria</taxon>
        <taxon>Pseudomonadati</taxon>
        <taxon>Bacteroidota</taxon>
        <taxon>Bacteroidia</taxon>
        <taxon>Marinilabiliales</taxon>
        <taxon>Marinilabiliaceae</taxon>
        <taxon>Xiashengella</taxon>
    </lineage>
</organism>
<dbReference type="RefSeq" id="WP_250724485.1">
    <property type="nucleotide sequence ID" value="NZ_CP098400.1"/>
</dbReference>
<feature type="region of interest" description="Disordered" evidence="1">
    <location>
        <begin position="45"/>
        <end position="66"/>
    </location>
</feature>
<keyword evidence="2" id="KW-0732">Signal</keyword>
<proteinExistence type="predicted"/>
<reference evidence="3" key="2">
    <citation type="submission" date="2022-06" db="EMBL/GenBank/DDBJ databases">
        <title>Xiashengella guii gen. nov. sp. nov., a bacterium isolated form anaerobic digestion tank.</title>
        <authorList>
            <person name="Huang H."/>
        </authorList>
    </citation>
    <scope>NUCLEOTIDE SEQUENCE</scope>
    <source>
        <strain evidence="3">Ai-910</strain>
    </source>
</reference>
<name>A0A9J6ZR50_9BACT</name>
<evidence type="ECO:0000313" key="3">
    <source>
        <dbReference type="EMBL" id="URW80346.1"/>
    </source>
</evidence>
<reference evidence="3" key="1">
    <citation type="submission" date="2022-05" db="EMBL/GenBank/DDBJ databases">
        <authorList>
            <person name="Sun X."/>
        </authorList>
    </citation>
    <scope>NUCLEOTIDE SEQUENCE</scope>
    <source>
        <strain evidence="3">Ai-910</strain>
    </source>
</reference>
<dbReference type="AlphaFoldDB" id="A0A9J6ZR50"/>
<dbReference type="Proteomes" id="UP001056426">
    <property type="component" value="Chromosome"/>
</dbReference>
<protein>
    <submittedName>
        <fullName evidence="3">Uncharacterized protein</fullName>
    </submittedName>
</protein>
<evidence type="ECO:0000313" key="4">
    <source>
        <dbReference type="Proteomes" id="UP001056426"/>
    </source>
</evidence>
<keyword evidence="4" id="KW-1185">Reference proteome</keyword>
<dbReference type="KEGG" id="alkq:M9189_03130"/>
<gene>
    <name evidence="3" type="ORF">M9189_03130</name>
</gene>
<evidence type="ECO:0000256" key="2">
    <source>
        <dbReference type="SAM" id="SignalP"/>
    </source>
</evidence>
<accession>A0A9J6ZR50</accession>
<feature type="chain" id="PRO_5039913660" evidence="2">
    <location>
        <begin position="18"/>
        <end position="109"/>
    </location>
</feature>
<feature type="signal peptide" evidence="2">
    <location>
        <begin position="1"/>
        <end position="17"/>
    </location>
</feature>